<dbReference type="Gene3D" id="3.30.450.20">
    <property type="entry name" value="PAS domain"/>
    <property type="match status" value="1"/>
</dbReference>
<dbReference type="InterPro" id="IPR052155">
    <property type="entry name" value="Biofilm_reg_signaling"/>
</dbReference>
<dbReference type="Pfam" id="PF00990">
    <property type="entry name" value="GGDEF"/>
    <property type="match status" value="1"/>
</dbReference>
<dbReference type="PROSITE" id="PS50112">
    <property type="entry name" value="PAS"/>
    <property type="match status" value="1"/>
</dbReference>
<dbReference type="Gene3D" id="3.20.20.450">
    <property type="entry name" value="EAL domain"/>
    <property type="match status" value="1"/>
</dbReference>
<dbReference type="SUPFAM" id="SSF52172">
    <property type="entry name" value="CheY-like"/>
    <property type="match status" value="1"/>
</dbReference>
<dbReference type="EMBL" id="LJRI01000452">
    <property type="protein sequence ID" value="KPZ00821.1"/>
    <property type="molecule type" value="Genomic_DNA"/>
</dbReference>
<evidence type="ECO:0000256" key="8">
    <source>
        <dbReference type="PROSITE-ProRule" id="PRU00169"/>
    </source>
</evidence>
<evidence type="ECO:0000256" key="1">
    <source>
        <dbReference type="ARBA" id="ARBA00012282"/>
    </source>
</evidence>
<feature type="domain" description="PAC" evidence="11">
    <location>
        <begin position="223"/>
        <end position="273"/>
    </location>
</feature>
<dbReference type="InterPro" id="IPR001789">
    <property type="entry name" value="Sig_transdc_resp-reg_receiver"/>
</dbReference>
<dbReference type="GO" id="GO:0003677">
    <property type="term" value="F:DNA binding"/>
    <property type="evidence" value="ECO:0007669"/>
    <property type="project" value="UniProtKB-KW"/>
</dbReference>
<dbReference type="PATRIC" id="fig|264459.3.peg.1354"/>
<dbReference type="AlphaFoldDB" id="A0A0Q0IIU9"/>
<comment type="caution">
    <text evidence="14">The sequence shown here is derived from an EMBL/GenBank/DDBJ whole genome shotgun (WGS) entry which is preliminary data.</text>
</comment>
<dbReference type="InterPro" id="IPR035965">
    <property type="entry name" value="PAS-like_dom_sf"/>
</dbReference>
<dbReference type="InterPro" id="IPR011006">
    <property type="entry name" value="CheY-like_superfamily"/>
</dbReference>
<dbReference type="InterPro" id="IPR000700">
    <property type="entry name" value="PAS-assoc_C"/>
</dbReference>
<dbReference type="Pfam" id="PF00989">
    <property type="entry name" value="PAS"/>
    <property type="match status" value="1"/>
</dbReference>
<dbReference type="Gene3D" id="3.40.50.2300">
    <property type="match status" value="1"/>
</dbReference>
<evidence type="ECO:0000313" key="14">
    <source>
        <dbReference type="EMBL" id="KPZ00821.1"/>
    </source>
</evidence>
<dbReference type="NCBIfam" id="TIGR00254">
    <property type="entry name" value="GGDEF"/>
    <property type="match status" value="1"/>
</dbReference>
<dbReference type="PROSITE" id="PS50110">
    <property type="entry name" value="RESPONSE_REGULATORY"/>
    <property type="match status" value="1"/>
</dbReference>
<dbReference type="InterPro" id="IPR000160">
    <property type="entry name" value="GGDEF_dom"/>
</dbReference>
<name>A0A0Q0IIU9_PSESX</name>
<evidence type="ECO:0000256" key="6">
    <source>
        <dbReference type="ARBA" id="ARBA00023125"/>
    </source>
</evidence>
<dbReference type="Pfam" id="PF00072">
    <property type="entry name" value="Response_reg"/>
    <property type="match status" value="1"/>
</dbReference>
<dbReference type="InterPro" id="IPR043128">
    <property type="entry name" value="Rev_trsase/Diguanyl_cyclase"/>
</dbReference>
<dbReference type="InterPro" id="IPR035919">
    <property type="entry name" value="EAL_sf"/>
</dbReference>
<feature type="modified residue" description="4-aspartylphosphate" evidence="8">
    <location>
        <position position="56"/>
    </location>
</feature>
<dbReference type="FunFam" id="3.20.20.450:FF:000001">
    <property type="entry name" value="Cyclic di-GMP phosphodiesterase yahA"/>
    <property type="match status" value="1"/>
</dbReference>
<dbReference type="PANTHER" id="PTHR44757">
    <property type="entry name" value="DIGUANYLATE CYCLASE DGCP"/>
    <property type="match status" value="1"/>
</dbReference>
<dbReference type="FunFam" id="3.40.50.2300:FF:000001">
    <property type="entry name" value="DNA-binding response regulator PhoB"/>
    <property type="match status" value="1"/>
</dbReference>
<sequence>MTQPAATILIVDDDVHVRDLLEVLLQNQGYETLTAESGEQALAMVDARAPDLILLDIMMPGMDGYEVASVLKAGKGTANIPIIMLSALDEQGARLSGLEAGAEEYLSKPVESAELWLRVRNLLRLKAFGDYLKSHSMILEDQLQQRTIDLERFRTVMDASEDAIFLINRNTMSLIEFNRRACQLLGYTAEELAHKTPAELGETSMENLEVVYDQIIAGKGPSEPLETQIRDKSGRDVEVEIHRQAYRTGEDWVIVGIVRDITQRKESDQRLLTMAHYDTLTGLPNRDLFFTSLQMGLTPAAVSRWKLATLTVNLDGFKNINETWGHVLGDQVLLEVSHRLSECINASDTLGRVDGDQFALILMIRVGQPDTRQTLERIRKALRVPFMVEGQSIVMTASIGIALYPEDGEDARELVRHAYTAMNSAKKIGPDTYRFYTAQMNADVSARLDLEAALRDAVEKQAFEIVYQPKLSLVTGRICGLEALLRWPRPGQQGVSPAVFVPVLESLGLIGEVGNWVVDRVCAQIAHWQRTGLGLFQVAVNVSGQQISNSSLVADIRQALTNHRVAPQWLEVELTESSLMENTSHTIATLETLKANGVSISIDDFGTGYSSLTYLKRLPVDTLKIDQSFVQDATSDPNDAEIIRAIVAMAQSLNLHVIAEGVETPEQLAFLERVGCYNYQGYLFSEPLPGPEFETLLQLRR</sequence>
<keyword evidence="2 8" id="KW-0597">Phosphoprotein</keyword>
<dbReference type="InterPro" id="IPR000014">
    <property type="entry name" value="PAS"/>
</dbReference>
<dbReference type="CDD" id="cd00130">
    <property type="entry name" value="PAS"/>
    <property type="match status" value="1"/>
</dbReference>
<feature type="domain" description="Response regulatory" evidence="9">
    <location>
        <begin position="7"/>
        <end position="123"/>
    </location>
</feature>
<evidence type="ECO:0000256" key="2">
    <source>
        <dbReference type="ARBA" id="ARBA00022553"/>
    </source>
</evidence>
<dbReference type="SMART" id="SM00267">
    <property type="entry name" value="GGDEF"/>
    <property type="match status" value="1"/>
</dbReference>
<evidence type="ECO:0000259" key="9">
    <source>
        <dbReference type="PROSITE" id="PS50110"/>
    </source>
</evidence>
<dbReference type="PANTHER" id="PTHR44757:SF2">
    <property type="entry name" value="BIOFILM ARCHITECTURE MAINTENANCE PROTEIN MBAA"/>
    <property type="match status" value="1"/>
</dbReference>
<protein>
    <recommendedName>
        <fullName evidence="1">cyclic-guanylate-specific phosphodiesterase</fullName>
        <ecNumber evidence="1">3.1.4.52</ecNumber>
    </recommendedName>
</protein>
<gene>
    <name evidence="14" type="ORF">ALO94_04880</name>
</gene>
<dbReference type="Gene3D" id="3.30.70.270">
    <property type="match status" value="1"/>
</dbReference>
<dbReference type="Pfam" id="PF00563">
    <property type="entry name" value="EAL"/>
    <property type="match status" value="1"/>
</dbReference>
<keyword evidence="5" id="KW-0805">Transcription regulation</keyword>
<reference evidence="14 15" key="1">
    <citation type="submission" date="2015-09" db="EMBL/GenBank/DDBJ databases">
        <title>Genome announcement of multiple Pseudomonas syringae strains.</title>
        <authorList>
            <person name="Thakur S."/>
            <person name="Wang P.W."/>
            <person name="Gong Y."/>
            <person name="Weir B.S."/>
            <person name="Guttman D.S."/>
        </authorList>
    </citation>
    <scope>NUCLEOTIDE SEQUENCE [LARGE SCALE GENOMIC DNA]</scope>
    <source>
        <strain evidence="14 15">ICMP16929</strain>
    </source>
</reference>
<keyword evidence="3" id="KW-0973">c-di-GMP</keyword>
<evidence type="ECO:0000259" key="11">
    <source>
        <dbReference type="PROSITE" id="PS50113"/>
    </source>
</evidence>
<keyword evidence="7" id="KW-0804">Transcription</keyword>
<dbReference type="SUPFAM" id="SSF141868">
    <property type="entry name" value="EAL domain-like"/>
    <property type="match status" value="1"/>
</dbReference>
<feature type="domain" description="EAL" evidence="12">
    <location>
        <begin position="447"/>
        <end position="701"/>
    </location>
</feature>
<dbReference type="SUPFAM" id="SSF55073">
    <property type="entry name" value="Nucleotide cyclase"/>
    <property type="match status" value="1"/>
</dbReference>
<organism evidence="14 15">
    <name type="scientific">Pseudomonas syringae pv. spinaceae</name>
    <dbReference type="NCBI Taxonomy" id="264459"/>
    <lineage>
        <taxon>Bacteria</taxon>
        <taxon>Pseudomonadati</taxon>
        <taxon>Pseudomonadota</taxon>
        <taxon>Gammaproteobacteria</taxon>
        <taxon>Pseudomonadales</taxon>
        <taxon>Pseudomonadaceae</taxon>
        <taxon>Pseudomonas</taxon>
        <taxon>Pseudomonas syringae</taxon>
    </lineage>
</organism>
<dbReference type="InterPro" id="IPR001633">
    <property type="entry name" value="EAL_dom"/>
</dbReference>
<evidence type="ECO:0000259" key="12">
    <source>
        <dbReference type="PROSITE" id="PS50883"/>
    </source>
</evidence>
<evidence type="ECO:0000256" key="5">
    <source>
        <dbReference type="ARBA" id="ARBA00023015"/>
    </source>
</evidence>
<dbReference type="SUPFAM" id="SSF55785">
    <property type="entry name" value="PYP-like sensor domain (PAS domain)"/>
    <property type="match status" value="1"/>
</dbReference>
<dbReference type="CDD" id="cd01949">
    <property type="entry name" value="GGDEF"/>
    <property type="match status" value="1"/>
</dbReference>
<feature type="domain" description="PAS" evidence="10">
    <location>
        <begin position="149"/>
        <end position="219"/>
    </location>
</feature>
<dbReference type="GO" id="GO:0000160">
    <property type="term" value="P:phosphorelay signal transduction system"/>
    <property type="evidence" value="ECO:0007669"/>
    <property type="project" value="UniProtKB-KW"/>
</dbReference>
<feature type="domain" description="GGDEF" evidence="13">
    <location>
        <begin position="305"/>
        <end position="438"/>
    </location>
</feature>
<dbReference type="InterPro" id="IPR013767">
    <property type="entry name" value="PAS_fold"/>
</dbReference>
<dbReference type="InterPro" id="IPR029787">
    <property type="entry name" value="Nucleotide_cyclase"/>
</dbReference>
<keyword evidence="4" id="KW-0902">Two-component regulatory system</keyword>
<dbReference type="GO" id="GO:0071111">
    <property type="term" value="F:cyclic-guanylate-specific phosphodiesterase activity"/>
    <property type="evidence" value="ECO:0007669"/>
    <property type="project" value="UniProtKB-EC"/>
</dbReference>
<evidence type="ECO:0000259" key="13">
    <source>
        <dbReference type="PROSITE" id="PS50887"/>
    </source>
</evidence>
<dbReference type="Proteomes" id="UP000050384">
    <property type="component" value="Unassembled WGS sequence"/>
</dbReference>
<accession>A0A0Q0IIU9</accession>
<proteinExistence type="predicted"/>
<evidence type="ECO:0000256" key="7">
    <source>
        <dbReference type="ARBA" id="ARBA00023163"/>
    </source>
</evidence>
<dbReference type="PROSITE" id="PS50113">
    <property type="entry name" value="PAC"/>
    <property type="match status" value="1"/>
</dbReference>
<dbReference type="PROSITE" id="PS50887">
    <property type="entry name" value="GGDEF"/>
    <property type="match status" value="1"/>
</dbReference>
<dbReference type="NCBIfam" id="TIGR00229">
    <property type="entry name" value="sensory_box"/>
    <property type="match status" value="1"/>
</dbReference>
<dbReference type="RefSeq" id="WP_057426771.1">
    <property type="nucleotide sequence ID" value="NZ_LJRI01000452.1"/>
</dbReference>
<evidence type="ECO:0000313" key="15">
    <source>
        <dbReference type="Proteomes" id="UP000050384"/>
    </source>
</evidence>
<dbReference type="CDD" id="cd01948">
    <property type="entry name" value="EAL"/>
    <property type="match status" value="1"/>
</dbReference>
<dbReference type="SMART" id="SM00091">
    <property type="entry name" value="PAS"/>
    <property type="match status" value="1"/>
</dbReference>
<dbReference type="SMART" id="SM00052">
    <property type="entry name" value="EAL"/>
    <property type="match status" value="1"/>
</dbReference>
<dbReference type="EC" id="3.1.4.52" evidence="1"/>
<dbReference type="GO" id="GO:0006355">
    <property type="term" value="P:regulation of DNA-templated transcription"/>
    <property type="evidence" value="ECO:0007669"/>
    <property type="project" value="InterPro"/>
</dbReference>
<evidence type="ECO:0000256" key="3">
    <source>
        <dbReference type="ARBA" id="ARBA00022636"/>
    </source>
</evidence>
<evidence type="ECO:0000256" key="4">
    <source>
        <dbReference type="ARBA" id="ARBA00023012"/>
    </source>
</evidence>
<dbReference type="PROSITE" id="PS50883">
    <property type="entry name" value="EAL"/>
    <property type="match status" value="1"/>
</dbReference>
<evidence type="ECO:0000259" key="10">
    <source>
        <dbReference type="PROSITE" id="PS50112"/>
    </source>
</evidence>
<keyword evidence="6" id="KW-0238">DNA-binding</keyword>
<dbReference type="SMART" id="SM00448">
    <property type="entry name" value="REC"/>
    <property type="match status" value="1"/>
</dbReference>